<comment type="caution">
    <text evidence="2">The sequence shown here is derived from an EMBL/GenBank/DDBJ whole genome shotgun (WGS) entry which is preliminary data.</text>
</comment>
<protein>
    <submittedName>
        <fullName evidence="2">Uncharacterized protein</fullName>
    </submittedName>
</protein>
<feature type="region of interest" description="Disordered" evidence="1">
    <location>
        <begin position="62"/>
        <end position="81"/>
    </location>
</feature>
<dbReference type="InParanoid" id="A0A2P5FZR1"/>
<organism evidence="2 3">
    <name type="scientific">Trema orientale</name>
    <name type="common">Charcoal tree</name>
    <name type="synonym">Celtis orientalis</name>
    <dbReference type="NCBI Taxonomy" id="63057"/>
    <lineage>
        <taxon>Eukaryota</taxon>
        <taxon>Viridiplantae</taxon>
        <taxon>Streptophyta</taxon>
        <taxon>Embryophyta</taxon>
        <taxon>Tracheophyta</taxon>
        <taxon>Spermatophyta</taxon>
        <taxon>Magnoliopsida</taxon>
        <taxon>eudicotyledons</taxon>
        <taxon>Gunneridae</taxon>
        <taxon>Pentapetalae</taxon>
        <taxon>rosids</taxon>
        <taxon>fabids</taxon>
        <taxon>Rosales</taxon>
        <taxon>Cannabaceae</taxon>
        <taxon>Trema</taxon>
    </lineage>
</organism>
<dbReference type="EMBL" id="JXTC01000003">
    <property type="protein sequence ID" value="POO03272.1"/>
    <property type="molecule type" value="Genomic_DNA"/>
</dbReference>
<dbReference type="AlphaFoldDB" id="A0A2P5FZR1"/>
<dbReference type="OrthoDB" id="10415351at2759"/>
<accession>A0A2P5FZR1</accession>
<evidence type="ECO:0000313" key="3">
    <source>
        <dbReference type="Proteomes" id="UP000237000"/>
    </source>
</evidence>
<dbReference type="Proteomes" id="UP000237000">
    <property type="component" value="Unassembled WGS sequence"/>
</dbReference>
<proteinExistence type="predicted"/>
<evidence type="ECO:0000256" key="1">
    <source>
        <dbReference type="SAM" id="MobiDB-lite"/>
    </source>
</evidence>
<evidence type="ECO:0000313" key="2">
    <source>
        <dbReference type="EMBL" id="POO03272.1"/>
    </source>
</evidence>
<reference evidence="3" key="1">
    <citation type="submission" date="2016-06" db="EMBL/GenBank/DDBJ databases">
        <title>Parallel loss of symbiosis genes in relatives of nitrogen-fixing non-legume Parasponia.</title>
        <authorList>
            <person name="Van Velzen R."/>
            <person name="Holmer R."/>
            <person name="Bu F."/>
            <person name="Rutten L."/>
            <person name="Van Zeijl A."/>
            <person name="Liu W."/>
            <person name="Santuari L."/>
            <person name="Cao Q."/>
            <person name="Sharma T."/>
            <person name="Shen D."/>
            <person name="Roswanjaya Y."/>
            <person name="Wardhani T."/>
            <person name="Kalhor M.S."/>
            <person name="Jansen J."/>
            <person name="Van den Hoogen J."/>
            <person name="Gungor B."/>
            <person name="Hartog M."/>
            <person name="Hontelez J."/>
            <person name="Verver J."/>
            <person name="Yang W.-C."/>
            <person name="Schijlen E."/>
            <person name="Repin R."/>
            <person name="Schilthuizen M."/>
            <person name="Schranz E."/>
            <person name="Heidstra R."/>
            <person name="Miyata K."/>
            <person name="Fedorova E."/>
            <person name="Kohlen W."/>
            <person name="Bisseling T."/>
            <person name="Smit S."/>
            <person name="Geurts R."/>
        </authorList>
    </citation>
    <scope>NUCLEOTIDE SEQUENCE [LARGE SCALE GENOMIC DNA]</scope>
    <source>
        <strain evidence="3">cv. RG33-2</strain>
    </source>
</reference>
<gene>
    <name evidence="2" type="ORF">TorRG33x02_013330</name>
</gene>
<keyword evidence="3" id="KW-1185">Reference proteome</keyword>
<sequence>MEECKTRECYLVFIDNECVAPLDTRSSLVYSLPQAKTQEPKLTKAYLSHRQPLAAHRRDYHPFRGSDLAPESSYTVLKPKS</sequence>
<name>A0A2P5FZR1_TREOI</name>